<organism evidence="6 7">
    <name type="scientific">Monosiga brevicollis</name>
    <name type="common">Choanoflagellate</name>
    <dbReference type="NCBI Taxonomy" id="81824"/>
    <lineage>
        <taxon>Eukaryota</taxon>
        <taxon>Choanoflagellata</taxon>
        <taxon>Craspedida</taxon>
        <taxon>Salpingoecidae</taxon>
        <taxon>Monosiga</taxon>
    </lineage>
</organism>
<dbReference type="FunCoup" id="A9VD72">
    <property type="interactions" value="235"/>
</dbReference>
<sequence length="270" mass="29238">MYMMCLQQGGTTLPALLMHSVDGTLLLAEKDSKACTSACNHILPLAGALIQQEKSPPSPAEKGQAALNKRVAVFGRSLLAAKRIVSALIKKREAEANPFIKSSTSARTAALINSLEQTLIPWADPYVLPPLCGASPWPKNATLPTGLEVAALMGQNWILSIVAGPHSESDEYLVEDLIEDTEIQTMRLVSRANILPLPIWVPPPASADALYPTDCPVLALYPQTTCFYPATVISPPDLLSGSRSYSLRFKDDDYEDGRVRPQTKCLIDVI</sequence>
<dbReference type="GeneID" id="5895950"/>
<name>A9VD72_MONBE</name>
<dbReference type="PROSITE" id="PS51518">
    <property type="entry name" value="SGF29_C"/>
    <property type="match status" value="1"/>
</dbReference>
<evidence type="ECO:0000256" key="4">
    <source>
        <dbReference type="ARBA" id="ARBA00023242"/>
    </source>
</evidence>
<accession>A9VD72</accession>
<dbReference type="Proteomes" id="UP000001357">
    <property type="component" value="Unassembled WGS sequence"/>
</dbReference>
<dbReference type="KEGG" id="mbr:MONBRDRAFT_30168"/>
<dbReference type="InterPro" id="IPR037802">
    <property type="entry name" value="SGF29"/>
</dbReference>
<dbReference type="GO" id="GO:0005634">
    <property type="term" value="C:nucleus"/>
    <property type="evidence" value="ECO:0007669"/>
    <property type="project" value="UniProtKB-SubCell"/>
</dbReference>
<dbReference type="PANTHER" id="PTHR21539:SF0">
    <property type="entry name" value="SAGA-ASSOCIATED FACTOR 29"/>
    <property type="match status" value="1"/>
</dbReference>
<dbReference type="Pfam" id="PF07039">
    <property type="entry name" value="SGF29_Tudor"/>
    <property type="match status" value="1"/>
</dbReference>
<dbReference type="EMBL" id="CH991586">
    <property type="protein sequence ID" value="EDQ84504.1"/>
    <property type="molecule type" value="Genomic_DNA"/>
</dbReference>
<keyword evidence="4" id="KW-0539">Nucleus</keyword>
<dbReference type="InParanoid" id="A9VD72"/>
<dbReference type="GO" id="GO:0000124">
    <property type="term" value="C:SAGA complex"/>
    <property type="evidence" value="ECO:0000318"/>
    <property type="project" value="GO_Central"/>
</dbReference>
<dbReference type="AlphaFoldDB" id="A9VD72"/>
<dbReference type="STRING" id="81824.A9VD72"/>
<dbReference type="RefSeq" id="XP_001750691.1">
    <property type="nucleotide sequence ID" value="XM_001750639.1"/>
</dbReference>
<dbReference type="InterPro" id="IPR047287">
    <property type="entry name" value="Tudor_SGF29_rpt2"/>
</dbReference>
<dbReference type="eggNOG" id="KOG3038">
    <property type="taxonomic scope" value="Eukaryota"/>
</dbReference>
<dbReference type="Gene3D" id="2.30.30.140">
    <property type="match status" value="2"/>
</dbReference>
<dbReference type="CDD" id="cd20394">
    <property type="entry name" value="Tudor_SGF29_rpt2"/>
    <property type="match status" value="1"/>
</dbReference>
<evidence type="ECO:0000256" key="1">
    <source>
        <dbReference type="ARBA" id="ARBA00004123"/>
    </source>
</evidence>
<evidence type="ECO:0000256" key="3">
    <source>
        <dbReference type="ARBA" id="ARBA00023163"/>
    </source>
</evidence>
<evidence type="ECO:0000256" key="2">
    <source>
        <dbReference type="ARBA" id="ARBA00023015"/>
    </source>
</evidence>
<evidence type="ECO:0000313" key="6">
    <source>
        <dbReference type="EMBL" id="EDQ84504.1"/>
    </source>
</evidence>
<reference evidence="6 7" key="1">
    <citation type="journal article" date="2008" name="Nature">
        <title>The genome of the choanoflagellate Monosiga brevicollis and the origin of metazoans.</title>
        <authorList>
            <consortium name="JGI Sequencing"/>
            <person name="King N."/>
            <person name="Westbrook M.J."/>
            <person name="Young S.L."/>
            <person name="Kuo A."/>
            <person name="Abedin M."/>
            <person name="Chapman J."/>
            <person name="Fairclough S."/>
            <person name="Hellsten U."/>
            <person name="Isogai Y."/>
            <person name="Letunic I."/>
            <person name="Marr M."/>
            <person name="Pincus D."/>
            <person name="Putnam N."/>
            <person name="Rokas A."/>
            <person name="Wright K.J."/>
            <person name="Zuzow R."/>
            <person name="Dirks W."/>
            <person name="Good M."/>
            <person name="Goodstein D."/>
            <person name="Lemons D."/>
            <person name="Li W."/>
            <person name="Lyons J.B."/>
            <person name="Morris A."/>
            <person name="Nichols S."/>
            <person name="Richter D.J."/>
            <person name="Salamov A."/>
            <person name="Bork P."/>
            <person name="Lim W.A."/>
            <person name="Manning G."/>
            <person name="Miller W.T."/>
            <person name="McGinnis W."/>
            <person name="Shapiro H."/>
            <person name="Tjian R."/>
            <person name="Grigoriev I.V."/>
            <person name="Rokhsar D."/>
        </authorList>
    </citation>
    <scope>NUCLEOTIDE SEQUENCE [LARGE SCALE GENOMIC DNA]</scope>
    <source>
        <strain evidence="7">MX1 / ATCC 50154</strain>
    </source>
</reference>
<protein>
    <recommendedName>
        <fullName evidence="5">SGF29 C-terminal domain-containing protein</fullName>
    </recommendedName>
</protein>
<gene>
    <name evidence="6" type="ORF">MONBRDRAFT_30168</name>
</gene>
<keyword evidence="3" id="KW-0804">Transcription</keyword>
<evidence type="ECO:0000259" key="5">
    <source>
        <dbReference type="PROSITE" id="PS51518"/>
    </source>
</evidence>
<keyword evidence="7" id="KW-1185">Reference proteome</keyword>
<keyword evidence="2" id="KW-0805">Transcription regulation</keyword>
<feature type="domain" description="SGF29 C-terminal" evidence="5">
    <location>
        <begin position="139"/>
        <end position="270"/>
    </location>
</feature>
<dbReference type="PANTHER" id="PTHR21539">
    <property type="entry name" value="SAGA-ASSOCIATED FACTOR 29"/>
    <property type="match status" value="1"/>
</dbReference>
<evidence type="ECO:0000313" key="7">
    <source>
        <dbReference type="Proteomes" id="UP000001357"/>
    </source>
</evidence>
<dbReference type="OMA" id="DKWHELP"/>
<dbReference type="InterPro" id="IPR010750">
    <property type="entry name" value="SGF29_tudor-like_dom"/>
</dbReference>
<comment type="subcellular location">
    <subcellularLocation>
        <location evidence="1">Nucleus</location>
    </subcellularLocation>
</comment>
<proteinExistence type="predicted"/>